<evidence type="ECO:0000256" key="20">
    <source>
        <dbReference type="PIRSR" id="PIRSR601382-3"/>
    </source>
</evidence>
<reference evidence="22 23" key="1">
    <citation type="journal article" date="2015" name="Parasit. Vectors">
        <title>Draft genome of the scabies mite.</title>
        <authorList>
            <person name="Rider S.D.Jr."/>
            <person name="Morgan M.S."/>
            <person name="Arlian L.G."/>
        </authorList>
    </citation>
    <scope>NUCLEOTIDE SEQUENCE [LARGE SCALE GENOMIC DNA]</scope>
    <source>
        <strain evidence="22">Arlian Lab</strain>
    </source>
</reference>
<comment type="catalytic activity">
    <reaction evidence="16">
        <text>N(4)-(alpha-D-Man-(1-&gt;2)-alpha-D-Man-(1-&gt;2)-alpha-D-Man-(1-&gt;3)-[alpha-D-Man-(1-&gt;3)-[alpha-D-Man-(1-&gt;2)-alpha-D-Man-(1-&gt;6)]-alpha-D-Man-(1-&gt;6)]-beta-D-Man-(1-&gt;4)-beta-D-GlcNAc-(1-&gt;4)-beta-D-GlcNAc)-L-asparaginyl-[protein] (N-glucan mannose isomer 8A1,2,3B1,3) + 3 H2O = N(4)-(alpha-D-Man-(1-&gt;3)-[alpha-D-Man-(1-&gt;3)-[alpha-D-Man-(1-&gt;6)]-alpha-D-Man-(1-&gt;6)]-beta-D-Man-(1-&gt;4)-beta-D-GlcNAc-(1-&gt;4)-beta-D-GlcNAc)-L-asparaginyl-[protein] (N-glucan mannose isomer 5A1,2) + 3 beta-D-mannose</text>
        <dbReference type="Rhea" id="RHEA:56028"/>
        <dbReference type="Rhea" id="RHEA-COMP:14358"/>
        <dbReference type="Rhea" id="RHEA-COMP:14367"/>
        <dbReference type="ChEBI" id="CHEBI:15377"/>
        <dbReference type="ChEBI" id="CHEBI:28563"/>
        <dbReference type="ChEBI" id="CHEBI:59087"/>
        <dbReference type="ChEBI" id="CHEBI:60628"/>
        <dbReference type="EC" id="3.2.1.113"/>
    </reaction>
</comment>
<evidence type="ECO:0000256" key="8">
    <source>
        <dbReference type="ARBA" id="ARBA00022837"/>
    </source>
</evidence>
<keyword evidence="5" id="KW-0812">Transmembrane</keyword>
<evidence type="ECO:0000256" key="19">
    <source>
        <dbReference type="PIRSR" id="PIRSR601382-2"/>
    </source>
</evidence>
<evidence type="ECO:0000256" key="5">
    <source>
        <dbReference type="ARBA" id="ARBA00022692"/>
    </source>
</evidence>
<dbReference type="FunFam" id="1.50.10.10:FF:000017">
    <property type="entry name" value="alpha-1,2-Mannosidase"/>
    <property type="match status" value="1"/>
</dbReference>
<feature type="active site" description="Proton donor" evidence="18">
    <location>
        <position position="223"/>
    </location>
</feature>
<keyword evidence="14" id="KW-0325">Glycoprotein</keyword>
<keyword evidence="8 19" id="KW-0106">Calcium</keyword>
<dbReference type="GO" id="GO:0004571">
    <property type="term" value="F:mannosyl-oligosaccharide 1,2-alpha-mannosidase activity"/>
    <property type="evidence" value="ECO:0007669"/>
    <property type="project" value="UniProtKB-EC"/>
</dbReference>
<evidence type="ECO:0000256" key="18">
    <source>
        <dbReference type="PIRSR" id="PIRSR601382-1"/>
    </source>
</evidence>
<evidence type="ECO:0000313" key="23">
    <source>
        <dbReference type="Proteomes" id="UP000616769"/>
    </source>
</evidence>
<organism evidence="22 23">
    <name type="scientific">Sarcoptes scabiei</name>
    <name type="common">Itch mite</name>
    <name type="synonym">Acarus scabiei</name>
    <dbReference type="NCBI Taxonomy" id="52283"/>
    <lineage>
        <taxon>Eukaryota</taxon>
        <taxon>Metazoa</taxon>
        <taxon>Ecdysozoa</taxon>
        <taxon>Arthropoda</taxon>
        <taxon>Chelicerata</taxon>
        <taxon>Arachnida</taxon>
        <taxon>Acari</taxon>
        <taxon>Acariformes</taxon>
        <taxon>Sarcoptiformes</taxon>
        <taxon>Astigmata</taxon>
        <taxon>Psoroptidia</taxon>
        <taxon>Sarcoptoidea</taxon>
        <taxon>Sarcoptidae</taxon>
        <taxon>Sarcoptinae</taxon>
        <taxon>Sarcoptes</taxon>
    </lineage>
</organism>
<sequence length="605" mass="69693">MFQRNSSGLFLIAMTFLPELKTSNVILQYIKPAESLGPQLLGLVPDDRQQITAVLPPPRSRFEDEVRLREKIQQHFNLSQEAVIPKPNIQNEKRQSSDSHSALIDKSSDFSIRRLKNWTLMIMPDGEDSDSEIQKRREKVREMMIVAWDSYRKYAWGENELKPISKKGHSPGIFGNTKLGATIIDGMDTLFIMGLMDRFNEGRDWIEKNLDFTNIKSEMSVFEVIIRYVGGLLTCHAFTNDKIFLKKAIEITNLMLPAFDTPTGVPHALIKPALGSSRNYVWASQGNSILSEIGTLSLEFSYLSALTGDRTYYNHIDRIRTLLDSLEKPEGLYPNYINPRTGKFGQKHISVGALGDSFYEYLLKYWLMSNKHDTTSLRMYNEAVEAIDKRLVQKSPGNLVYLADLRYERIEHKMGHLACFAAGMFALGAKEQAHNQERAEHFLQLGTEIANTCHESYVRTKTKIGPENFWFTGTLEAEAGKKNEMYYILRPEVIEGWFYLWRLTKNPKYRQWAWDAVEAIERNCLVPDRTGYSGIKNVNDEKVQHDDVQQSFFLAETLKYLYLIFSDDQLIPLDQWVMNSEGHPLPIKNHNPAYTIENSDEKQIR</sequence>
<keyword evidence="6 19" id="KW-0479">Metal-binding</keyword>
<dbReference type="EC" id="3.2.1.-" evidence="21"/>
<dbReference type="Pfam" id="PF01532">
    <property type="entry name" value="Glyco_hydro_47"/>
    <property type="match status" value="1"/>
</dbReference>
<dbReference type="SUPFAM" id="SSF48225">
    <property type="entry name" value="Seven-hairpin glycosidases"/>
    <property type="match status" value="1"/>
</dbReference>
<dbReference type="GO" id="GO:0005509">
    <property type="term" value="F:calcium ion binding"/>
    <property type="evidence" value="ECO:0007669"/>
    <property type="project" value="InterPro"/>
</dbReference>
<dbReference type="PANTHER" id="PTHR11742:SF6">
    <property type="entry name" value="MANNOSYL-OLIGOSACCHARIDE ALPHA-1,2-MANNOSIDASE IA-RELATED"/>
    <property type="match status" value="1"/>
</dbReference>
<keyword evidence="10" id="KW-1133">Transmembrane helix</keyword>
<feature type="active site" description="Proton donor" evidence="18">
    <location>
        <position position="467"/>
    </location>
</feature>
<evidence type="ECO:0000256" key="2">
    <source>
        <dbReference type="ARBA" id="ARBA00004323"/>
    </source>
</evidence>
<comment type="pathway">
    <text evidence="3">Protein modification; protein glycosylation.</text>
</comment>
<evidence type="ECO:0000256" key="13">
    <source>
        <dbReference type="ARBA" id="ARBA00023157"/>
    </source>
</evidence>
<feature type="active site" evidence="18">
    <location>
        <position position="492"/>
    </location>
</feature>
<keyword evidence="12" id="KW-0472">Membrane</keyword>
<evidence type="ECO:0000256" key="3">
    <source>
        <dbReference type="ARBA" id="ARBA00004922"/>
    </source>
</evidence>
<accession>A0A132A1T9</accession>
<comment type="cofactor">
    <cofactor evidence="1 19">
        <name>Ca(2+)</name>
        <dbReference type="ChEBI" id="CHEBI:29108"/>
    </cofactor>
</comment>
<dbReference type="InterPro" id="IPR050749">
    <property type="entry name" value="Glycosyl_Hydrolase_47"/>
</dbReference>
<evidence type="ECO:0000256" key="7">
    <source>
        <dbReference type="ARBA" id="ARBA00022801"/>
    </source>
</evidence>
<comment type="similarity">
    <text evidence="4 21">Belongs to the glycosyl hydrolase 47 family.</text>
</comment>
<evidence type="ECO:0000256" key="12">
    <source>
        <dbReference type="ARBA" id="ARBA00023136"/>
    </source>
</evidence>
<evidence type="ECO:0000256" key="9">
    <source>
        <dbReference type="ARBA" id="ARBA00022968"/>
    </source>
</evidence>
<keyword evidence="9" id="KW-0735">Signal-anchor</keyword>
<keyword evidence="7 21" id="KW-0378">Hydrolase</keyword>
<comment type="subcellular location">
    <subcellularLocation>
        <location evidence="2">Golgi apparatus membrane</location>
        <topology evidence="2">Single-pass type II membrane protein</topology>
    </subcellularLocation>
</comment>
<dbReference type="GO" id="GO:0006491">
    <property type="term" value="P:N-glycan processing"/>
    <property type="evidence" value="ECO:0007669"/>
    <property type="project" value="UniProtKB-ARBA"/>
</dbReference>
<keyword evidence="11" id="KW-0333">Golgi apparatus</keyword>
<dbReference type="InterPro" id="IPR012341">
    <property type="entry name" value="6hp_glycosidase-like_sf"/>
</dbReference>
<evidence type="ECO:0000256" key="4">
    <source>
        <dbReference type="ARBA" id="ARBA00007658"/>
    </source>
</evidence>
<name>A0A132A1T9_SARSC</name>
<proteinExistence type="inferred from homology"/>
<feature type="binding site" evidence="19">
    <location>
        <position position="580"/>
    </location>
    <ligand>
        <name>Ca(2+)</name>
        <dbReference type="ChEBI" id="CHEBI:29108"/>
    </ligand>
</feature>
<evidence type="ECO:0000256" key="17">
    <source>
        <dbReference type="ARBA" id="ARBA00048605"/>
    </source>
</evidence>
<dbReference type="Gene3D" id="1.50.10.10">
    <property type="match status" value="1"/>
</dbReference>
<evidence type="ECO:0000256" key="6">
    <source>
        <dbReference type="ARBA" id="ARBA00022723"/>
    </source>
</evidence>
<evidence type="ECO:0000256" key="14">
    <source>
        <dbReference type="ARBA" id="ARBA00023180"/>
    </source>
</evidence>
<keyword evidence="15 21" id="KW-0326">Glycosidase</keyword>
<evidence type="ECO:0000256" key="15">
    <source>
        <dbReference type="ARBA" id="ARBA00023295"/>
    </source>
</evidence>
<dbReference type="AlphaFoldDB" id="A0A132A1T9"/>
<evidence type="ECO:0000256" key="10">
    <source>
        <dbReference type="ARBA" id="ARBA00022989"/>
    </source>
</evidence>
<dbReference type="PANTHER" id="PTHR11742">
    <property type="entry name" value="MANNOSYL-OLIGOSACCHARIDE ALPHA-1,2-MANNOSIDASE-RELATED"/>
    <property type="match status" value="1"/>
</dbReference>
<dbReference type="PRINTS" id="PR00747">
    <property type="entry name" value="GLYHDRLASE47"/>
</dbReference>
<comment type="catalytic activity">
    <reaction evidence="17">
        <text>N(4)-(alpha-D-Man-(1-&gt;2)-alpha-D-Man-(1-&gt;2)-alpha-D-Man-(1-&gt;3)-[alpha-D-Man-(1-&gt;2)-alpha-D-Man-(1-&gt;3)-[alpha-D-Man-(1-&gt;2)-alpha-D-Man-(1-&gt;6)]-alpha-D-Man-(1-&gt;6)]-beta-D-Man-(1-&gt;4)-beta-D-GlcNAc-(1-&gt;4)-beta-D-GlcNAc)-L-asparaginyl-[protein] (N-glucan mannose isomer 9A1,2,3B1,2,3) + 4 H2O = N(4)-(alpha-D-Man-(1-&gt;3)-[alpha-D-Man-(1-&gt;3)-[alpha-D-Man-(1-&gt;6)]-alpha-D-Man-(1-&gt;6)]-beta-D-Man-(1-&gt;4)-beta-D-GlcNAc-(1-&gt;4)-beta-D-GlcNAc)-L-asparaginyl-[protein] (N-glucan mannose isomer 5A1,2) + 4 beta-D-mannose</text>
        <dbReference type="Rhea" id="RHEA:56008"/>
        <dbReference type="Rhea" id="RHEA-COMP:14356"/>
        <dbReference type="Rhea" id="RHEA-COMP:14367"/>
        <dbReference type="ChEBI" id="CHEBI:15377"/>
        <dbReference type="ChEBI" id="CHEBI:28563"/>
        <dbReference type="ChEBI" id="CHEBI:59087"/>
        <dbReference type="ChEBI" id="CHEBI:139493"/>
        <dbReference type="EC" id="3.2.1.113"/>
    </reaction>
</comment>
<feature type="active site" evidence="18">
    <location>
        <position position="356"/>
    </location>
</feature>
<dbReference type="EMBL" id="JXLN01010058">
    <property type="protein sequence ID" value="KPM05022.1"/>
    <property type="molecule type" value="Genomic_DNA"/>
</dbReference>
<evidence type="ECO:0000256" key="21">
    <source>
        <dbReference type="RuleBase" id="RU361193"/>
    </source>
</evidence>
<dbReference type="GO" id="GO:0005783">
    <property type="term" value="C:endoplasmic reticulum"/>
    <property type="evidence" value="ECO:0007669"/>
    <property type="project" value="TreeGrafter"/>
</dbReference>
<dbReference type="Proteomes" id="UP000616769">
    <property type="component" value="Unassembled WGS sequence"/>
</dbReference>
<dbReference type="InterPro" id="IPR036026">
    <property type="entry name" value="Seven-hairpin_glycosidases"/>
</dbReference>
<dbReference type="GO" id="GO:0000139">
    <property type="term" value="C:Golgi membrane"/>
    <property type="evidence" value="ECO:0007669"/>
    <property type="project" value="UniProtKB-SubCell"/>
</dbReference>
<protein>
    <recommendedName>
        <fullName evidence="21">alpha-1,2-Mannosidase</fullName>
        <ecNumber evidence="21">3.2.1.-</ecNumber>
    </recommendedName>
</protein>
<comment type="caution">
    <text evidence="22">The sequence shown here is derived from an EMBL/GenBank/DDBJ whole genome shotgun (WGS) entry which is preliminary data.</text>
</comment>
<feature type="disulfide bond" evidence="20">
    <location>
        <begin position="419"/>
        <end position="453"/>
    </location>
</feature>
<keyword evidence="13 20" id="KW-1015">Disulfide bond</keyword>
<dbReference type="VEuPathDB" id="VectorBase:SSCA002312"/>
<dbReference type="InterPro" id="IPR001382">
    <property type="entry name" value="Glyco_hydro_47"/>
</dbReference>
<gene>
    <name evidence="22" type="ORF">QR98_0034810</name>
</gene>
<dbReference type="OrthoDB" id="8118055at2759"/>
<evidence type="ECO:0000256" key="11">
    <source>
        <dbReference type="ARBA" id="ARBA00023034"/>
    </source>
</evidence>
<evidence type="ECO:0000256" key="16">
    <source>
        <dbReference type="ARBA" id="ARBA00047669"/>
    </source>
</evidence>
<dbReference type="GO" id="GO:0005975">
    <property type="term" value="P:carbohydrate metabolic process"/>
    <property type="evidence" value="ECO:0007669"/>
    <property type="project" value="InterPro"/>
</dbReference>
<evidence type="ECO:0000256" key="1">
    <source>
        <dbReference type="ARBA" id="ARBA00001913"/>
    </source>
</evidence>
<evidence type="ECO:0000313" key="22">
    <source>
        <dbReference type="EMBL" id="KPM05022.1"/>
    </source>
</evidence>